<organism evidence="2 3">
    <name type="scientific">Methanosarcina lacustris Z-7289</name>
    <dbReference type="NCBI Taxonomy" id="1434111"/>
    <lineage>
        <taxon>Archaea</taxon>
        <taxon>Methanobacteriati</taxon>
        <taxon>Methanobacteriota</taxon>
        <taxon>Stenosarchaea group</taxon>
        <taxon>Methanomicrobia</taxon>
        <taxon>Methanosarcinales</taxon>
        <taxon>Methanosarcinaceae</taxon>
        <taxon>Methanosarcina</taxon>
    </lineage>
</organism>
<name>A0A0E3S6G1_9EURY</name>
<dbReference type="HOGENOM" id="CLU_619129_0_0_2"/>
<dbReference type="RefSeq" id="WP_048128098.1">
    <property type="nucleotide sequence ID" value="NZ_CP009515.1"/>
</dbReference>
<dbReference type="GO" id="GO:0016491">
    <property type="term" value="F:oxidoreductase activity"/>
    <property type="evidence" value="ECO:0007669"/>
    <property type="project" value="TreeGrafter"/>
</dbReference>
<dbReference type="Proteomes" id="UP000033072">
    <property type="component" value="Chromosome"/>
</dbReference>
<keyword evidence="1" id="KW-1133">Transmembrane helix</keyword>
<dbReference type="Pfam" id="PF03130">
    <property type="entry name" value="HEAT_PBS"/>
    <property type="match status" value="3"/>
</dbReference>
<evidence type="ECO:0000313" key="3">
    <source>
        <dbReference type="Proteomes" id="UP000033072"/>
    </source>
</evidence>
<dbReference type="PATRIC" id="fig|1434111.4.peg.3736"/>
<feature type="transmembrane region" description="Helical" evidence="1">
    <location>
        <begin position="119"/>
        <end position="140"/>
    </location>
</feature>
<dbReference type="AlphaFoldDB" id="A0A0E3S6G1"/>
<dbReference type="KEGG" id="mls:MSLAZ_2825"/>
<evidence type="ECO:0000256" key="1">
    <source>
        <dbReference type="SAM" id="Phobius"/>
    </source>
</evidence>
<dbReference type="GeneID" id="24807684"/>
<dbReference type="PANTHER" id="PTHR12697:SF5">
    <property type="entry name" value="DEOXYHYPUSINE HYDROXYLASE"/>
    <property type="match status" value="1"/>
</dbReference>
<keyword evidence="3" id="KW-1185">Reference proteome</keyword>
<dbReference type="InterPro" id="IPR000225">
    <property type="entry name" value="Armadillo"/>
</dbReference>
<dbReference type="InterPro" id="IPR011989">
    <property type="entry name" value="ARM-like"/>
</dbReference>
<dbReference type="SMART" id="SM00185">
    <property type="entry name" value="ARM"/>
    <property type="match status" value="4"/>
</dbReference>
<protein>
    <recommendedName>
        <fullName evidence="4">Oxidoreductase/HEAT repeat-containing protein</fullName>
    </recommendedName>
</protein>
<dbReference type="Gene3D" id="1.25.10.10">
    <property type="entry name" value="Leucine-rich Repeat Variant"/>
    <property type="match status" value="3"/>
</dbReference>
<sequence>MKLTDVKTYKLEFFFFSILAVLSYAFLSGNDPGTGTGSMNDYFWVPSTVMQSIAAVYAVFIAIFALSLQRDQDSIHSAANRLKPPLKIVSYTAAGSIYLNGLILLIFSLYSPPEVKIKFLLFASLLSLVASLIAIVYLSLEMLSDVSGLKTSSEKFAHLSNLLRELEGLGSSGQMELSAGESEFCIQALEDEKPEVRMVAAHLLGRLGDEQASDALLRKLADKNSRVREAAVEALGRVGGEKTVEVLVEKLEAKDPNFRLHTVRALARLGDERAVAPLVQRLDDKVLEIRIAAVEALGNLKSRNAVEPLLNKLEDIQIGGTPAELQKYVLIALGQIGDKKALEAILPRLDVPSPEIRKHAAEALGNLRDEKAVPNLVKKLADLSPEVRNASAYALGKLGDKRAVEPLIGMLEETDSELRITAVYALGNLRVPQAVSPLIKMLDDDNPWVRKGAAEALGKSGDKRAIEALLTKLNDMDPEVRRVAAGALGIIKDDSDFR</sequence>
<accession>A0A0E3S6G1</accession>
<dbReference type="InterPro" id="IPR016024">
    <property type="entry name" value="ARM-type_fold"/>
</dbReference>
<proteinExistence type="predicted"/>
<dbReference type="PANTHER" id="PTHR12697">
    <property type="entry name" value="PBS LYASE HEAT-LIKE PROTEIN"/>
    <property type="match status" value="1"/>
</dbReference>
<dbReference type="STRING" id="1434111.MSLAZ_2825"/>
<feature type="transmembrane region" description="Helical" evidence="1">
    <location>
        <begin position="12"/>
        <end position="29"/>
    </location>
</feature>
<keyword evidence="1" id="KW-0812">Transmembrane</keyword>
<feature type="transmembrane region" description="Helical" evidence="1">
    <location>
        <begin position="88"/>
        <end position="107"/>
    </location>
</feature>
<dbReference type="SMART" id="SM00567">
    <property type="entry name" value="EZ_HEAT"/>
    <property type="match status" value="9"/>
</dbReference>
<keyword evidence="1" id="KW-0472">Membrane</keyword>
<evidence type="ECO:0000313" key="2">
    <source>
        <dbReference type="EMBL" id="AKB76086.1"/>
    </source>
</evidence>
<evidence type="ECO:0008006" key="4">
    <source>
        <dbReference type="Google" id="ProtNLM"/>
    </source>
</evidence>
<dbReference type="OrthoDB" id="10495at2157"/>
<dbReference type="EMBL" id="CP009515">
    <property type="protein sequence ID" value="AKB76086.1"/>
    <property type="molecule type" value="Genomic_DNA"/>
</dbReference>
<dbReference type="InterPro" id="IPR004155">
    <property type="entry name" value="PBS_lyase_HEAT"/>
</dbReference>
<dbReference type="SUPFAM" id="SSF48371">
    <property type="entry name" value="ARM repeat"/>
    <property type="match status" value="1"/>
</dbReference>
<dbReference type="Pfam" id="PF13646">
    <property type="entry name" value="HEAT_2"/>
    <property type="match status" value="2"/>
</dbReference>
<reference evidence="2 3" key="1">
    <citation type="submission" date="2014-07" db="EMBL/GenBank/DDBJ databases">
        <title>Methanogenic archaea and the global carbon cycle.</title>
        <authorList>
            <person name="Henriksen J.R."/>
            <person name="Luke J."/>
            <person name="Reinhart S."/>
            <person name="Benedict M.N."/>
            <person name="Youngblut N.D."/>
            <person name="Metcalf M.E."/>
            <person name="Whitaker R.J."/>
            <person name="Metcalf W.W."/>
        </authorList>
    </citation>
    <scope>NUCLEOTIDE SEQUENCE [LARGE SCALE GENOMIC DNA]</scope>
    <source>
        <strain evidence="2 3">Z-7289</strain>
    </source>
</reference>
<feature type="transmembrane region" description="Helical" evidence="1">
    <location>
        <begin position="49"/>
        <end position="68"/>
    </location>
</feature>
<gene>
    <name evidence="2" type="ORF">MSLAZ_2825</name>
</gene>